<evidence type="ECO:0000256" key="4">
    <source>
        <dbReference type="ARBA" id="ARBA00022643"/>
    </source>
</evidence>
<evidence type="ECO:0000313" key="17">
    <source>
        <dbReference type="Proteomes" id="UP000776629"/>
    </source>
</evidence>
<keyword evidence="4 14" id="KW-0288">FMN</keyword>
<evidence type="ECO:0000256" key="9">
    <source>
        <dbReference type="ARBA" id="ARBA00022827"/>
    </source>
</evidence>
<keyword evidence="8 14" id="KW-0418">Kinase</keyword>
<dbReference type="EMBL" id="JACJJQ010000003">
    <property type="protein sequence ID" value="MBM6753371.1"/>
    <property type="molecule type" value="Genomic_DNA"/>
</dbReference>
<dbReference type="Proteomes" id="UP000776629">
    <property type="component" value="Unassembled WGS sequence"/>
</dbReference>
<dbReference type="PANTHER" id="PTHR22749:SF6">
    <property type="entry name" value="RIBOFLAVIN KINASE"/>
    <property type="match status" value="1"/>
</dbReference>
<comment type="catalytic activity">
    <reaction evidence="12 14">
        <text>riboflavin + ATP = FMN + ADP + H(+)</text>
        <dbReference type="Rhea" id="RHEA:14357"/>
        <dbReference type="ChEBI" id="CHEBI:15378"/>
        <dbReference type="ChEBI" id="CHEBI:30616"/>
        <dbReference type="ChEBI" id="CHEBI:57986"/>
        <dbReference type="ChEBI" id="CHEBI:58210"/>
        <dbReference type="ChEBI" id="CHEBI:456216"/>
        <dbReference type="EC" id="2.7.1.26"/>
    </reaction>
</comment>
<evidence type="ECO:0000313" key="16">
    <source>
        <dbReference type="EMBL" id="MBM6753371.1"/>
    </source>
</evidence>
<comment type="pathway">
    <text evidence="1 14">Cofactor biosynthesis; FAD biosynthesis; FAD from FMN: step 1/1.</text>
</comment>
<sequence length="311" mass="34777">MEVFHIHHPLRPHQLPAGPVVLAMGFFDGVHRGHQAVINRAKEEATKRQVPLAVLTYDKLPGIIYSAFPQGIHYLTTNERKLELLASLGVDRVYLVDFTAKLGNLSPQAFVDEYLVPMGAVAVVAGFDHTYGPKDKATMTRLPEYAAGRFDVIEVPKLSETNEKVSSTRIRHLIDEGNVEYANKLLGYLYQTSGIVVHGFARGRTLGFPTANVNWNALERIPAVGVYAVRFYVDGKWYGGMASVGYNVTFGDDNQKTIEVYLFDFHANIYGEHVKVEWVKRLRGEVKFSGVDELIAQLKADEQASRKILTL</sequence>
<evidence type="ECO:0000256" key="10">
    <source>
        <dbReference type="ARBA" id="ARBA00022840"/>
    </source>
</evidence>
<dbReference type="PANTHER" id="PTHR22749">
    <property type="entry name" value="RIBOFLAVIN KINASE/FMN ADENYLYLTRANSFERASE"/>
    <property type="match status" value="1"/>
</dbReference>
<keyword evidence="9 14" id="KW-0274">FAD</keyword>
<dbReference type="InterPro" id="IPR014729">
    <property type="entry name" value="Rossmann-like_a/b/a_fold"/>
</dbReference>
<dbReference type="InterPro" id="IPR002606">
    <property type="entry name" value="Riboflavin_kinase_bac"/>
</dbReference>
<dbReference type="Gene3D" id="3.40.50.620">
    <property type="entry name" value="HUPs"/>
    <property type="match status" value="1"/>
</dbReference>
<keyword evidence="5 14" id="KW-0808">Transferase</keyword>
<dbReference type="CDD" id="cd02064">
    <property type="entry name" value="FAD_synthetase_N"/>
    <property type="match status" value="1"/>
</dbReference>
<comment type="catalytic activity">
    <reaction evidence="13 14">
        <text>FMN + ATP + H(+) = FAD + diphosphate</text>
        <dbReference type="Rhea" id="RHEA:17237"/>
        <dbReference type="ChEBI" id="CHEBI:15378"/>
        <dbReference type="ChEBI" id="CHEBI:30616"/>
        <dbReference type="ChEBI" id="CHEBI:33019"/>
        <dbReference type="ChEBI" id="CHEBI:57692"/>
        <dbReference type="ChEBI" id="CHEBI:58210"/>
        <dbReference type="EC" id="2.7.7.2"/>
    </reaction>
</comment>
<gene>
    <name evidence="16" type="primary">ribF</name>
    <name evidence="16" type="ORF">H5993_01130</name>
</gene>
<evidence type="ECO:0000256" key="5">
    <source>
        <dbReference type="ARBA" id="ARBA00022679"/>
    </source>
</evidence>
<dbReference type="GO" id="GO:0003919">
    <property type="term" value="F:FMN adenylyltransferase activity"/>
    <property type="evidence" value="ECO:0007669"/>
    <property type="project" value="UniProtKB-EC"/>
</dbReference>
<comment type="similarity">
    <text evidence="14">Belongs to the ribF family.</text>
</comment>
<evidence type="ECO:0000256" key="7">
    <source>
        <dbReference type="ARBA" id="ARBA00022741"/>
    </source>
</evidence>
<evidence type="ECO:0000256" key="14">
    <source>
        <dbReference type="PIRNR" id="PIRNR004491"/>
    </source>
</evidence>
<dbReference type="GO" id="GO:0008531">
    <property type="term" value="F:riboflavin kinase activity"/>
    <property type="evidence" value="ECO:0007669"/>
    <property type="project" value="UniProtKB-EC"/>
</dbReference>
<dbReference type="Gene3D" id="2.40.30.30">
    <property type="entry name" value="Riboflavin kinase-like"/>
    <property type="match status" value="1"/>
</dbReference>
<evidence type="ECO:0000256" key="11">
    <source>
        <dbReference type="ARBA" id="ARBA00023268"/>
    </source>
</evidence>
<dbReference type="Pfam" id="PF01687">
    <property type="entry name" value="Flavokinase"/>
    <property type="match status" value="1"/>
</dbReference>
<dbReference type="SUPFAM" id="SSF82114">
    <property type="entry name" value="Riboflavin kinase-like"/>
    <property type="match status" value="1"/>
</dbReference>
<organism evidence="16 17">
    <name type="scientific">Limosilactobacillus alvi</name>
    <dbReference type="NCBI Taxonomy" id="990412"/>
    <lineage>
        <taxon>Bacteria</taxon>
        <taxon>Bacillati</taxon>
        <taxon>Bacillota</taxon>
        <taxon>Bacilli</taxon>
        <taxon>Lactobacillales</taxon>
        <taxon>Lactobacillaceae</taxon>
        <taxon>Limosilactobacillus</taxon>
    </lineage>
</organism>
<dbReference type="InterPro" id="IPR023468">
    <property type="entry name" value="Riboflavin_kinase"/>
</dbReference>
<reference evidence="16 17" key="1">
    <citation type="journal article" date="2021" name="Sci. Rep.">
        <title>The distribution of antibiotic resistance genes in chicken gut microbiota commensals.</title>
        <authorList>
            <person name="Juricova H."/>
            <person name="Matiasovicova J."/>
            <person name="Kubasova T."/>
            <person name="Cejkova D."/>
            <person name="Rychlik I."/>
        </authorList>
    </citation>
    <scope>NUCLEOTIDE SEQUENCE [LARGE SCALE GENOMIC DNA]</scope>
    <source>
        <strain evidence="16 17">An810</strain>
    </source>
</reference>
<evidence type="ECO:0000256" key="13">
    <source>
        <dbReference type="ARBA" id="ARBA00049494"/>
    </source>
</evidence>
<dbReference type="SUPFAM" id="SSF52374">
    <property type="entry name" value="Nucleotidylyl transferase"/>
    <property type="match status" value="1"/>
</dbReference>
<evidence type="ECO:0000256" key="3">
    <source>
        <dbReference type="ARBA" id="ARBA00022630"/>
    </source>
</evidence>
<comment type="pathway">
    <text evidence="2 14">Cofactor biosynthesis; FMN biosynthesis; FMN from riboflavin (ATP route): step 1/1.</text>
</comment>
<keyword evidence="6 14" id="KW-0548">Nucleotidyltransferase</keyword>
<comment type="caution">
    <text evidence="16">The sequence shown here is derived from an EMBL/GenBank/DDBJ whole genome shotgun (WGS) entry which is preliminary data.</text>
</comment>
<name>A0ABS2EMB0_9LACO</name>
<dbReference type="SMART" id="SM00904">
    <property type="entry name" value="Flavokinase"/>
    <property type="match status" value="1"/>
</dbReference>
<dbReference type="InterPro" id="IPR023465">
    <property type="entry name" value="Riboflavin_kinase_dom_sf"/>
</dbReference>
<keyword evidence="3 14" id="KW-0285">Flavoprotein</keyword>
<dbReference type="RefSeq" id="WP_204775902.1">
    <property type="nucleotide sequence ID" value="NZ_JACJJQ010000003.1"/>
</dbReference>
<evidence type="ECO:0000256" key="6">
    <source>
        <dbReference type="ARBA" id="ARBA00022695"/>
    </source>
</evidence>
<proteinExistence type="inferred from homology"/>
<dbReference type="EC" id="2.7.1.26" evidence="14"/>
<dbReference type="PIRSF" id="PIRSF004491">
    <property type="entry name" value="FAD_Synth"/>
    <property type="match status" value="1"/>
</dbReference>
<keyword evidence="7 14" id="KW-0547">Nucleotide-binding</keyword>
<dbReference type="InterPro" id="IPR015865">
    <property type="entry name" value="Riboflavin_kinase_bac/euk"/>
</dbReference>
<keyword evidence="10 14" id="KW-0067">ATP-binding</keyword>
<evidence type="ECO:0000256" key="12">
    <source>
        <dbReference type="ARBA" id="ARBA00047880"/>
    </source>
</evidence>
<keyword evidence="11" id="KW-0511">Multifunctional enzyme</keyword>
<evidence type="ECO:0000256" key="8">
    <source>
        <dbReference type="ARBA" id="ARBA00022777"/>
    </source>
</evidence>
<dbReference type="InterPro" id="IPR015864">
    <property type="entry name" value="FAD_synthase"/>
</dbReference>
<dbReference type="NCBIfam" id="TIGR00083">
    <property type="entry name" value="ribF"/>
    <property type="match status" value="1"/>
</dbReference>
<keyword evidence="17" id="KW-1185">Reference proteome</keyword>
<dbReference type="EC" id="2.7.7.2" evidence="14"/>
<evidence type="ECO:0000259" key="15">
    <source>
        <dbReference type="SMART" id="SM00904"/>
    </source>
</evidence>
<evidence type="ECO:0000256" key="1">
    <source>
        <dbReference type="ARBA" id="ARBA00004726"/>
    </source>
</evidence>
<accession>A0ABS2EMB0</accession>
<evidence type="ECO:0000256" key="2">
    <source>
        <dbReference type="ARBA" id="ARBA00005201"/>
    </source>
</evidence>
<dbReference type="Pfam" id="PF06574">
    <property type="entry name" value="FAD_syn"/>
    <property type="match status" value="1"/>
</dbReference>
<feature type="domain" description="Riboflavin kinase" evidence="15">
    <location>
        <begin position="185"/>
        <end position="310"/>
    </location>
</feature>
<protein>
    <recommendedName>
        <fullName evidence="14">Riboflavin biosynthesis protein</fullName>
    </recommendedName>
    <domain>
        <recommendedName>
            <fullName evidence="14">Riboflavin kinase</fullName>
            <ecNumber evidence="14">2.7.1.26</ecNumber>
        </recommendedName>
        <alternativeName>
            <fullName evidence="14">Flavokinase</fullName>
        </alternativeName>
    </domain>
    <domain>
        <recommendedName>
            <fullName evidence="14">FMN adenylyltransferase</fullName>
            <ecNumber evidence="14">2.7.7.2</ecNumber>
        </recommendedName>
        <alternativeName>
            <fullName evidence="14">FAD pyrophosphorylase</fullName>
        </alternativeName>
        <alternativeName>
            <fullName evidence="14">FAD synthase</fullName>
        </alternativeName>
    </domain>
</protein>